<dbReference type="WBParaSite" id="PgR003_g225_t01">
    <property type="protein sequence ID" value="PgR003_g225_t01"/>
    <property type="gene ID" value="PgR003_g225"/>
</dbReference>
<evidence type="ECO:0000313" key="2">
    <source>
        <dbReference type="Proteomes" id="UP000887569"/>
    </source>
</evidence>
<keyword evidence="1" id="KW-0175">Coiled coil</keyword>
<evidence type="ECO:0000313" key="3">
    <source>
        <dbReference type="WBParaSite" id="PgR003_g225_t01"/>
    </source>
</evidence>
<dbReference type="Proteomes" id="UP000887569">
    <property type="component" value="Unplaced"/>
</dbReference>
<evidence type="ECO:0000256" key="1">
    <source>
        <dbReference type="SAM" id="Coils"/>
    </source>
</evidence>
<proteinExistence type="predicted"/>
<name>A0A915A9V9_PARUN</name>
<keyword evidence="2" id="KW-1185">Reference proteome</keyword>
<sequence length="397" mass="44537">SHPLIFSVDRAHLQRARADRCWCIHRGVLDNIDSVGRWHRLKMTARESALRGGNLMVHGETTSDRDPSVTSLEDDDFELISSVHEVDIPSVTHREAPGVPLSDLRILPMIPPSGMSASNVQQSTHTSMYAVPLERNNSVHSGGDGEKTPVMDRSVELQPGRLAPASSTTLLDQSVLCNGHSDRSASIHSFSAADCSVIDPVSAIESIRADYHAAQDMMREEIDLLKKTCLAKHDEVMALRRRLDEATDEKTRMVEELSRNEQALKELSLKYDELTAEKMQCDDVIKVQATTIQQLRCDGSGSSLPPSVIHEQGLMTSLQAKDRQIDELTVELVNVKKQYENERAKAVDLEEIVKILHEQNGESDQLLRQAQHEYRVRINELEAKVRRYVERGEVNNI</sequence>
<protein>
    <submittedName>
        <fullName evidence="3">TATA element modulatory factor 1 TATA binding domain-containing protein</fullName>
    </submittedName>
</protein>
<feature type="coiled-coil region" evidence="1">
    <location>
        <begin position="318"/>
        <end position="391"/>
    </location>
</feature>
<feature type="coiled-coil region" evidence="1">
    <location>
        <begin position="236"/>
        <end position="277"/>
    </location>
</feature>
<accession>A0A915A9V9</accession>
<dbReference type="AlphaFoldDB" id="A0A915A9V9"/>
<reference evidence="3" key="1">
    <citation type="submission" date="2022-11" db="UniProtKB">
        <authorList>
            <consortium name="WormBaseParasite"/>
        </authorList>
    </citation>
    <scope>IDENTIFICATION</scope>
</reference>
<organism evidence="2 3">
    <name type="scientific">Parascaris univalens</name>
    <name type="common">Nematode worm</name>
    <dbReference type="NCBI Taxonomy" id="6257"/>
    <lineage>
        <taxon>Eukaryota</taxon>
        <taxon>Metazoa</taxon>
        <taxon>Ecdysozoa</taxon>
        <taxon>Nematoda</taxon>
        <taxon>Chromadorea</taxon>
        <taxon>Rhabditida</taxon>
        <taxon>Spirurina</taxon>
        <taxon>Ascaridomorpha</taxon>
        <taxon>Ascaridoidea</taxon>
        <taxon>Ascarididae</taxon>
        <taxon>Parascaris</taxon>
    </lineage>
</organism>